<evidence type="ECO:0000313" key="8">
    <source>
        <dbReference type="EMBL" id="KAJ5532195.1"/>
    </source>
</evidence>
<name>A0AAD6CNP7_9EURO</name>
<keyword evidence="4" id="KW-0238">DNA-binding</keyword>
<dbReference type="PANTHER" id="PTHR31001:SF87">
    <property type="entry name" value="COL-21"/>
    <property type="match status" value="1"/>
</dbReference>
<evidence type="ECO:0000256" key="3">
    <source>
        <dbReference type="ARBA" id="ARBA00023015"/>
    </source>
</evidence>
<evidence type="ECO:0000256" key="5">
    <source>
        <dbReference type="ARBA" id="ARBA00023163"/>
    </source>
</evidence>
<evidence type="ECO:0000256" key="6">
    <source>
        <dbReference type="ARBA" id="ARBA00023242"/>
    </source>
</evidence>
<keyword evidence="3" id="KW-0805">Transcription regulation</keyword>
<dbReference type="PANTHER" id="PTHR31001">
    <property type="entry name" value="UNCHARACTERIZED TRANSCRIPTIONAL REGULATORY PROTEIN"/>
    <property type="match status" value="1"/>
</dbReference>
<dbReference type="SUPFAM" id="SSF57701">
    <property type="entry name" value="Zn2/Cys6 DNA-binding domain"/>
    <property type="match status" value="1"/>
</dbReference>
<dbReference type="InterPro" id="IPR036864">
    <property type="entry name" value="Zn2-C6_fun-type_DNA-bd_sf"/>
</dbReference>
<evidence type="ECO:0000256" key="1">
    <source>
        <dbReference type="ARBA" id="ARBA00004123"/>
    </source>
</evidence>
<dbReference type="AlphaFoldDB" id="A0AAD6CNP7"/>
<comment type="subcellular location">
    <subcellularLocation>
        <location evidence="1">Nucleus</location>
    </subcellularLocation>
</comment>
<keyword evidence="9" id="KW-1185">Reference proteome</keyword>
<dbReference type="InterPro" id="IPR001138">
    <property type="entry name" value="Zn2Cys6_DnaBD"/>
</dbReference>
<evidence type="ECO:0000256" key="2">
    <source>
        <dbReference type="ARBA" id="ARBA00022723"/>
    </source>
</evidence>
<dbReference type="CDD" id="cd12148">
    <property type="entry name" value="fungal_TF_MHR"/>
    <property type="match status" value="1"/>
</dbReference>
<dbReference type="SMART" id="SM00906">
    <property type="entry name" value="Fungal_trans"/>
    <property type="match status" value="1"/>
</dbReference>
<comment type="caution">
    <text evidence="8">The sequence shown here is derived from an EMBL/GenBank/DDBJ whole genome shotgun (WGS) entry which is preliminary data.</text>
</comment>
<reference evidence="8 9" key="1">
    <citation type="journal article" date="2023" name="IMA Fungus">
        <title>Comparative genomic study of the Penicillium genus elucidates a diverse pangenome and 15 lateral gene transfer events.</title>
        <authorList>
            <person name="Petersen C."/>
            <person name="Sorensen T."/>
            <person name="Nielsen M.R."/>
            <person name="Sondergaard T.E."/>
            <person name="Sorensen J.L."/>
            <person name="Fitzpatrick D.A."/>
            <person name="Frisvad J.C."/>
            <person name="Nielsen K.L."/>
        </authorList>
    </citation>
    <scope>NUCLEOTIDE SEQUENCE [LARGE SCALE GENOMIC DNA]</scope>
    <source>
        <strain evidence="8 9">IBT 35679</strain>
    </source>
</reference>
<dbReference type="SMART" id="SM00066">
    <property type="entry name" value="GAL4"/>
    <property type="match status" value="1"/>
</dbReference>
<evidence type="ECO:0000256" key="4">
    <source>
        <dbReference type="ARBA" id="ARBA00023125"/>
    </source>
</evidence>
<dbReference type="GO" id="GO:0005634">
    <property type="term" value="C:nucleus"/>
    <property type="evidence" value="ECO:0007669"/>
    <property type="project" value="UniProtKB-SubCell"/>
</dbReference>
<dbReference type="Gene3D" id="4.10.240.10">
    <property type="entry name" value="Zn(2)-C6 fungal-type DNA-binding domain"/>
    <property type="match status" value="1"/>
</dbReference>
<evidence type="ECO:0000259" key="7">
    <source>
        <dbReference type="PROSITE" id="PS50048"/>
    </source>
</evidence>
<proteinExistence type="predicted"/>
<keyword evidence="2" id="KW-0479">Metal-binding</keyword>
<dbReference type="GO" id="GO:0006351">
    <property type="term" value="P:DNA-templated transcription"/>
    <property type="evidence" value="ECO:0007669"/>
    <property type="project" value="InterPro"/>
</dbReference>
<organism evidence="8 9">
    <name type="scientific">Penicillium frequentans</name>
    <dbReference type="NCBI Taxonomy" id="3151616"/>
    <lineage>
        <taxon>Eukaryota</taxon>
        <taxon>Fungi</taxon>
        <taxon>Dikarya</taxon>
        <taxon>Ascomycota</taxon>
        <taxon>Pezizomycotina</taxon>
        <taxon>Eurotiomycetes</taxon>
        <taxon>Eurotiomycetidae</taxon>
        <taxon>Eurotiales</taxon>
        <taxon>Aspergillaceae</taxon>
        <taxon>Penicillium</taxon>
    </lineage>
</organism>
<protein>
    <recommendedName>
        <fullName evidence="7">Zn(2)-C6 fungal-type domain-containing protein</fullName>
    </recommendedName>
</protein>
<evidence type="ECO:0000313" key="9">
    <source>
        <dbReference type="Proteomes" id="UP001220324"/>
    </source>
</evidence>
<feature type="domain" description="Zn(2)-C6 fungal-type" evidence="7">
    <location>
        <begin position="11"/>
        <end position="42"/>
    </location>
</feature>
<dbReference type="PROSITE" id="PS50048">
    <property type="entry name" value="ZN2_CY6_FUNGAL_2"/>
    <property type="match status" value="1"/>
</dbReference>
<dbReference type="GO" id="GO:0000981">
    <property type="term" value="F:DNA-binding transcription factor activity, RNA polymerase II-specific"/>
    <property type="evidence" value="ECO:0007669"/>
    <property type="project" value="InterPro"/>
</dbReference>
<dbReference type="InterPro" id="IPR050613">
    <property type="entry name" value="Sec_Metabolite_Reg"/>
</dbReference>
<accession>A0AAD6CNP7</accession>
<keyword evidence="5" id="KW-0804">Transcription</keyword>
<sequence>MQSDRKRRVRTCYPCYTRKKKCNREYPCNHCTHRRRPEECVYSFPPTEKTSQNSVRPVGLMNEARAPFLEHARPSRENPALNEPEGHWSSPHSALTKSFGYFEGSNSNTMALLRTLELPAEGETDPSDSSPSIWETIQQELGPMVGERKPIGVAYVEFAALILRICSYATQFLPSPTHTIDQIGGRPLADIRDTCSDIGRNLAKLCESLDWKGSLFRVQHILFAALKVSCEGRTDQFWEGIASASRAAQKAGVHTDTALKESLDPSNGSARELHKEVRRRVFCSLYVLDSHLSRQLDRVPFLPDDLVVDSLPRLRLIPDIGNISAEANARAPDIFTERLMQVRLGQFWRRFVSPRNSEYDPTGSEQRYDKLCGEYLPSLHAAFAIDHPDTAWDNVLPKLPMQRQLLYIAIFDSVCWNFRPLLLLKPDFIAGLAPYKRVLLQSQKQRLAIAALKELEAVTALHSMFGGSYTRFAAIIFNTFEAAILLLSLCSHVDFPFDQGDANTNILGIQAKLTYKKAMQAAEQAIGRLQMLAELSDMAAAGARVAAQVFAKAAKSKEPTSPVAPAGLFDNSFWQFAHSADIGAAEDLGPCLTLEQADPVLMSDIFSSTAQEDSYPKLPLSSFDFPMV</sequence>
<dbReference type="EMBL" id="JAQIZZ010000007">
    <property type="protein sequence ID" value="KAJ5532195.1"/>
    <property type="molecule type" value="Genomic_DNA"/>
</dbReference>
<dbReference type="Proteomes" id="UP001220324">
    <property type="component" value="Unassembled WGS sequence"/>
</dbReference>
<dbReference type="InterPro" id="IPR007219">
    <property type="entry name" value="XnlR_reg_dom"/>
</dbReference>
<dbReference type="GO" id="GO:0008270">
    <property type="term" value="F:zinc ion binding"/>
    <property type="evidence" value="ECO:0007669"/>
    <property type="project" value="InterPro"/>
</dbReference>
<gene>
    <name evidence="8" type="ORF">N7494_008747</name>
</gene>
<dbReference type="GO" id="GO:0003677">
    <property type="term" value="F:DNA binding"/>
    <property type="evidence" value="ECO:0007669"/>
    <property type="project" value="UniProtKB-KW"/>
</dbReference>
<keyword evidence="6" id="KW-0539">Nucleus</keyword>